<dbReference type="GO" id="GO:0030014">
    <property type="term" value="C:CCR4-NOT complex"/>
    <property type="evidence" value="ECO:0007669"/>
    <property type="project" value="InterPro"/>
</dbReference>
<dbReference type="GO" id="GO:0005634">
    <property type="term" value="C:nucleus"/>
    <property type="evidence" value="ECO:0007669"/>
    <property type="project" value="UniProtKB-SubCell"/>
</dbReference>
<comment type="catalytic activity">
    <reaction evidence="1">
        <text>Exonucleolytic cleavage of poly(A) to 5'-AMP.</text>
        <dbReference type="EC" id="3.1.13.4"/>
    </reaction>
</comment>
<keyword evidence="9" id="KW-0378">Hydrolase</keyword>
<evidence type="ECO:0000256" key="9">
    <source>
        <dbReference type="ARBA" id="ARBA00022801"/>
    </source>
</evidence>
<evidence type="ECO:0000256" key="12">
    <source>
        <dbReference type="ARBA" id="ARBA00023015"/>
    </source>
</evidence>
<keyword evidence="10" id="KW-0269">Exonuclease</keyword>
<name>A0A5S6QFF7_TRIMR</name>
<keyword evidence="8" id="KW-0479">Metal-binding</keyword>
<keyword evidence="11" id="KW-0694">RNA-binding</keyword>
<dbReference type="PANTHER" id="PTHR10797">
    <property type="entry name" value="CCR4-NOT TRANSCRIPTION COMPLEX SUBUNIT"/>
    <property type="match status" value="1"/>
</dbReference>
<proteinExistence type="inferred from homology"/>
<keyword evidence="6" id="KW-0963">Cytoplasm</keyword>
<protein>
    <recommendedName>
        <fullName evidence="5">poly(A)-specific ribonuclease</fullName>
        <ecNumber evidence="5">3.1.13.4</ecNumber>
    </recommendedName>
</protein>
<evidence type="ECO:0000256" key="5">
    <source>
        <dbReference type="ARBA" id="ARBA00012161"/>
    </source>
</evidence>
<evidence type="ECO:0000256" key="8">
    <source>
        <dbReference type="ARBA" id="ARBA00022723"/>
    </source>
</evidence>
<dbReference type="STRING" id="70415.A0A5S6QFF7"/>
<reference evidence="16" key="1">
    <citation type="submission" date="2019-12" db="UniProtKB">
        <authorList>
            <consortium name="WormBaseParasite"/>
        </authorList>
    </citation>
    <scope>IDENTIFICATION</scope>
</reference>
<dbReference type="AlphaFoldDB" id="A0A5S6QFF7"/>
<evidence type="ECO:0000256" key="13">
    <source>
        <dbReference type="ARBA" id="ARBA00023163"/>
    </source>
</evidence>
<accession>A0A5S6QFF7</accession>
<evidence type="ECO:0000313" key="16">
    <source>
        <dbReference type="WBParaSite" id="TMUE_1000005943.1"/>
    </source>
</evidence>
<evidence type="ECO:0000313" key="15">
    <source>
        <dbReference type="Proteomes" id="UP000046395"/>
    </source>
</evidence>
<sequence length="269" mass="30542">MNTFASIQMDEEASKSCGIVNVWKSNMHTEIDAMSDLITDYPVVALDTEFPGVVIKNEQYYPNSTNTYNVVRGNVERTRLIQAGFSLFSKDGLQPPGTNTWQFNFEFTLGIDPIHHEAFALLKKAGINFDRLSNEGVDRQRFAERMLISGLLLNPDVKWLTFQGGFDFAYLLKLFSNLPLPLTRKEFDKELKYYFCHCEDLCELRNRCSLRGGLQTIADKLEIERKGVAHQAGSDSMITGLCFFKMRQLCESWGIHTDSLANQVHGLGC</sequence>
<keyword evidence="15" id="KW-1185">Reference proteome</keyword>
<evidence type="ECO:0000256" key="3">
    <source>
        <dbReference type="ARBA" id="ARBA00004496"/>
    </source>
</evidence>
<keyword evidence="12" id="KW-0805">Transcription regulation</keyword>
<dbReference type="GO" id="GO:0046872">
    <property type="term" value="F:metal ion binding"/>
    <property type="evidence" value="ECO:0007669"/>
    <property type="project" value="UniProtKB-KW"/>
</dbReference>
<dbReference type="Gene3D" id="3.30.420.10">
    <property type="entry name" value="Ribonuclease H-like superfamily/Ribonuclease H"/>
    <property type="match status" value="1"/>
</dbReference>
<evidence type="ECO:0000256" key="14">
    <source>
        <dbReference type="ARBA" id="ARBA00023242"/>
    </source>
</evidence>
<dbReference type="GO" id="GO:0004535">
    <property type="term" value="F:poly(A)-specific ribonuclease activity"/>
    <property type="evidence" value="ECO:0007669"/>
    <property type="project" value="UniProtKB-EC"/>
</dbReference>
<organism evidence="15 16">
    <name type="scientific">Trichuris muris</name>
    <name type="common">Mouse whipworm</name>
    <dbReference type="NCBI Taxonomy" id="70415"/>
    <lineage>
        <taxon>Eukaryota</taxon>
        <taxon>Metazoa</taxon>
        <taxon>Ecdysozoa</taxon>
        <taxon>Nematoda</taxon>
        <taxon>Enoplea</taxon>
        <taxon>Dorylaimia</taxon>
        <taxon>Trichinellida</taxon>
        <taxon>Trichuridae</taxon>
        <taxon>Trichuris</taxon>
    </lineage>
</organism>
<dbReference type="InterPro" id="IPR039637">
    <property type="entry name" value="CNOT7/CNOT8/Pop2"/>
</dbReference>
<dbReference type="WBParaSite" id="TMUE_1000005943.1">
    <property type="protein sequence ID" value="TMUE_1000005943.1"/>
    <property type="gene ID" value="WBGene00288399"/>
</dbReference>
<evidence type="ECO:0000256" key="2">
    <source>
        <dbReference type="ARBA" id="ARBA00004123"/>
    </source>
</evidence>
<evidence type="ECO:0000256" key="4">
    <source>
        <dbReference type="ARBA" id="ARBA00008372"/>
    </source>
</evidence>
<evidence type="ECO:0000256" key="6">
    <source>
        <dbReference type="ARBA" id="ARBA00022490"/>
    </source>
</evidence>
<evidence type="ECO:0000256" key="1">
    <source>
        <dbReference type="ARBA" id="ARBA00001663"/>
    </source>
</evidence>
<comment type="similarity">
    <text evidence="4">Belongs to the CAF1 family.</text>
</comment>
<dbReference type="EC" id="3.1.13.4" evidence="5"/>
<evidence type="ECO:0000256" key="10">
    <source>
        <dbReference type="ARBA" id="ARBA00022839"/>
    </source>
</evidence>
<dbReference type="GO" id="GO:0005737">
    <property type="term" value="C:cytoplasm"/>
    <property type="evidence" value="ECO:0007669"/>
    <property type="project" value="UniProtKB-SubCell"/>
</dbReference>
<keyword evidence="7" id="KW-0540">Nuclease</keyword>
<dbReference type="InterPro" id="IPR036397">
    <property type="entry name" value="RNaseH_sf"/>
</dbReference>
<keyword evidence="14" id="KW-0539">Nucleus</keyword>
<keyword evidence="13" id="KW-0804">Transcription</keyword>
<dbReference type="Pfam" id="PF04857">
    <property type="entry name" value="CAF1"/>
    <property type="match status" value="1"/>
</dbReference>
<dbReference type="SUPFAM" id="SSF53098">
    <property type="entry name" value="Ribonuclease H-like"/>
    <property type="match status" value="1"/>
</dbReference>
<dbReference type="Proteomes" id="UP000046395">
    <property type="component" value="Unassembled WGS sequence"/>
</dbReference>
<evidence type="ECO:0000256" key="11">
    <source>
        <dbReference type="ARBA" id="ARBA00022884"/>
    </source>
</evidence>
<evidence type="ECO:0000256" key="7">
    <source>
        <dbReference type="ARBA" id="ARBA00022722"/>
    </source>
</evidence>
<dbReference type="InterPro" id="IPR006941">
    <property type="entry name" value="RNase_CAF1"/>
</dbReference>
<dbReference type="InterPro" id="IPR012337">
    <property type="entry name" value="RNaseH-like_sf"/>
</dbReference>
<dbReference type="GO" id="GO:0003723">
    <property type="term" value="F:RNA binding"/>
    <property type="evidence" value="ECO:0007669"/>
    <property type="project" value="UniProtKB-KW"/>
</dbReference>
<comment type="subcellular location">
    <subcellularLocation>
        <location evidence="3">Cytoplasm</location>
    </subcellularLocation>
    <subcellularLocation>
        <location evidence="2">Nucleus</location>
    </subcellularLocation>
</comment>